<evidence type="ECO:0000313" key="1">
    <source>
        <dbReference type="EMBL" id="SFQ12037.1"/>
    </source>
</evidence>
<dbReference type="RefSeq" id="WP_074889355.1">
    <property type="nucleotide sequence ID" value="NZ_FOXO01000019.1"/>
</dbReference>
<reference evidence="2" key="1">
    <citation type="submission" date="2016-10" db="EMBL/GenBank/DDBJ databases">
        <authorList>
            <person name="Varghese N."/>
            <person name="Submissions S."/>
        </authorList>
    </citation>
    <scope>NUCLEOTIDE SEQUENCE [LARGE SCALE GENOMIC DNA]</scope>
    <source>
        <strain evidence="2">P18</strain>
    </source>
</reference>
<evidence type="ECO:0000313" key="2">
    <source>
        <dbReference type="Proteomes" id="UP000182624"/>
    </source>
</evidence>
<dbReference type="AlphaFoldDB" id="A0A1I5VXI1"/>
<sequence>MNKYNEYESVYEDDRNIIPDCVFSMSPEEREAEEQRLFREMKEHPCKKKKPACSVQFNI</sequence>
<proteinExistence type="predicted"/>
<dbReference type="EMBL" id="FOXO01000019">
    <property type="protein sequence ID" value="SFQ12037.1"/>
    <property type="molecule type" value="Genomic_DNA"/>
</dbReference>
<protein>
    <submittedName>
        <fullName evidence="1">Uncharacterized protein</fullName>
    </submittedName>
</protein>
<accession>A0A1I5VXI1</accession>
<dbReference type="Proteomes" id="UP000182624">
    <property type="component" value="Unassembled WGS sequence"/>
</dbReference>
<gene>
    <name evidence="1" type="ORF">SAMN04487928_11967</name>
</gene>
<organism evidence="1 2">
    <name type="scientific">Butyrivibrio proteoclasticus</name>
    <dbReference type="NCBI Taxonomy" id="43305"/>
    <lineage>
        <taxon>Bacteria</taxon>
        <taxon>Bacillati</taxon>
        <taxon>Bacillota</taxon>
        <taxon>Clostridia</taxon>
        <taxon>Lachnospirales</taxon>
        <taxon>Lachnospiraceae</taxon>
        <taxon>Butyrivibrio</taxon>
    </lineage>
</organism>
<name>A0A1I5VXI1_9FIRM</name>
<keyword evidence="2" id="KW-1185">Reference proteome</keyword>